<dbReference type="FunFam" id="1.25.40.10:FF:000344">
    <property type="entry name" value="Pentatricopeptide repeat-containing protein"/>
    <property type="match status" value="1"/>
</dbReference>
<dbReference type="NCBIfam" id="TIGR00756">
    <property type="entry name" value="PPR"/>
    <property type="match status" value="4"/>
</dbReference>
<evidence type="ECO:0000256" key="3">
    <source>
        <dbReference type="ARBA" id="ARBA00022946"/>
    </source>
</evidence>
<dbReference type="InterPro" id="IPR046960">
    <property type="entry name" value="PPR_At4g14850-like_plant"/>
</dbReference>
<keyword evidence="3" id="KW-0809">Transit peptide</keyword>
<name>A0A2G5DUC7_AQUCA</name>
<evidence type="ECO:0000256" key="1">
    <source>
        <dbReference type="ARBA" id="ARBA00004173"/>
    </source>
</evidence>
<dbReference type="Pfam" id="PF01535">
    <property type="entry name" value="PPR"/>
    <property type="match status" value="5"/>
</dbReference>
<feature type="repeat" description="PPR" evidence="5">
    <location>
        <begin position="97"/>
        <end position="131"/>
    </location>
</feature>
<feature type="repeat" description="PPR" evidence="5">
    <location>
        <begin position="471"/>
        <end position="506"/>
    </location>
</feature>
<evidence type="ECO:0000256" key="2">
    <source>
        <dbReference type="ARBA" id="ARBA00022737"/>
    </source>
</evidence>
<dbReference type="Pfam" id="PF20431">
    <property type="entry name" value="E_motif"/>
    <property type="match status" value="1"/>
</dbReference>
<dbReference type="PANTHER" id="PTHR24015:SF548">
    <property type="entry name" value="OS08G0340900 PROTEIN"/>
    <property type="match status" value="1"/>
</dbReference>
<keyword evidence="4" id="KW-0496">Mitochondrion</keyword>
<dbReference type="GO" id="GO:0003723">
    <property type="term" value="F:RNA binding"/>
    <property type="evidence" value="ECO:0007669"/>
    <property type="project" value="InterPro"/>
</dbReference>
<feature type="repeat" description="PPR" evidence="5">
    <location>
        <begin position="408"/>
        <end position="442"/>
    </location>
</feature>
<reference evidence="7 8" key="1">
    <citation type="submission" date="2017-09" db="EMBL/GenBank/DDBJ databases">
        <title>WGS assembly of Aquilegia coerulea Goldsmith.</title>
        <authorList>
            <person name="Hodges S."/>
            <person name="Kramer E."/>
            <person name="Nordborg M."/>
            <person name="Tomkins J."/>
            <person name="Borevitz J."/>
            <person name="Derieg N."/>
            <person name="Yan J."/>
            <person name="Mihaltcheva S."/>
            <person name="Hayes R.D."/>
            <person name="Rokhsar D."/>
        </authorList>
    </citation>
    <scope>NUCLEOTIDE SEQUENCE [LARGE SCALE GENOMIC DNA]</scope>
    <source>
        <strain evidence="8">cv. Goldsmith</strain>
    </source>
</reference>
<dbReference type="GO" id="GO:0008270">
    <property type="term" value="F:zinc ion binding"/>
    <property type="evidence" value="ECO:0007669"/>
    <property type="project" value="InterPro"/>
</dbReference>
<accession>A0A2G5DUC7</accession>
<dbReference type="GO" id="GO:0005739">
    <property type="term" value="C:mitochondrion"/>
    <property type="evidence" value="ECO:0007669"/>
    <property type="project" value="UniProtKB-SubCell"/>
</dbReference>
<keyword evidence="8" id="KW-1185">Reference proteome</keyword>
<dbReference type="Proteomes" id="UP000230069">
    <property type="component" value="Unassembled WGS sequence"/>
</dbReference>
<evidence type="ECO:0000256" key="5">
    <source>
        <dbReference type="PROSITE-ProRule" id="PRU00708"/>
    </source>
</evidence>
<evidence type="ECO:0000313" key="7">
    <source>
        <dbReference type="EMBL" id="PIA47095.1"/>
    </source>
</evidence>
<dbReference type="InterPro" id="IPR002885">
    <property type="entry name" value="PPR_rpt"/>
</dbReference>
<protein>
    <recommendedName>
        <fullName evidence="6">DYW domain-containing protein</fullName>
    </recommendedName>
</protein>
<dbReference type="OrthoDB" id="1894072at2759"/>
<dbReference type="STRING" id="218851.A0A2G5DUC7"/>
<keyword evidence="2" id="KW-0677">Repeat</keyword>
<sequence>MYTLVQTSDVRKEIKMESPPLLSNLHKCQLLQFKFRITPNHQLQEALSLFYARSSSNSFDSQTYATLIHTCARKFRLNEGRALHHHMLSVYLNYQSDIFVTNHLINMYAKCGSLDSARKLFDEMPQRNLVSWTALITGYQQHRLPDDCFLLFASMLAHHRPNEFTYGSVLSSCDRDRGRQVHTLALKTSFDAYVYVGNALITMYFKSCCLGDDIVECMTIFESMPTQNLITWNSMIAGFQLHGLGEQALEFFSQMHHGDIEFDRSTLVSTIGSLCCSPNSGNGKMLSLEHCRLLHCLVLKLGFIREVEVVTALVKTYSKLGEDVSECYWLFSEASGTQDVVLWTAIITAFADRKPEEALLLFGQFREEFFNPDCYTFSIVIKACAGLVTERHGSAVHGMIIKFGFEGDTVLANALIHAYARCGSIDLSVQVFNLMVVRDTVSWNSVFKAYALHGKGRDALKLFVQMNVKPDAATFVALLSACSHSGLVNKGTKLFDDMSRVYGISPQCDHFACMVDILGRAGHLLEAEALIKQMPVSPDFVVWSALLGACRKHGETMMANTVSMKLMELEPKNSLGYVLMSNIYYSNGSFNDAANIRKKMQGSKVIKEPGLSWIEIGNRVHEFASGGRHHPQRELIYSKLEWLVGRLKEIGYMPVTSLALHDMEREIRVRDANRFHHFRNGSCSCSDYW</sequence>
<dbReference type="Gene3D" id="1.25.40.10">
    <property type="entry name" value="Tetratricopeptide repeat domain"/>
    <property type="match status" value="3"/>
</dbReference>
<dbReference type="EMBL" id="KZ305031">
    <property type="protein sequence ID" value="PIA47095.1"/>
    <property type="molecule type" value="Genomic_DNA"/>
</dbReference>
<dbReference type="AlphaFoldDB" id="A0A2G5DUC7"/>
<feature type="repeat" description="PPR" evidence="5">
    <location>
        <begin position="228"/>
        <end position="262"/>
    </location>
</feature>
<dbReference type="FunFam" id="1.25.40.10:FF:000501">
    <property type="entry name" value="Putative pentatricopeptide repeat-containing protein mitochondrial"/>
    <property type="match status" value="1"/>
</dbReference>
<dbReference type="FunCoup" id="A0A2G5DUC7">
    <property type="interactions" value="236"/>
</dbReference>
<dbReference type="GO" id="GO:0009451">
    <property type="term" value="P:RNA modification"/>
    <property type="evidence" value="ECO:0007669"/>
    <property type="project" value="InterPro"/>
</dbReference>
<evidence type="ECO:0000259" key="6">
    <source>
        <dbReference type="Pfam" id="PF14432"/>
    </source>
</evidence>
<dbReference type="FunFam" id="1.25.40.10:FF:000366">
    <property type="entry name" value="Pentatricopeptide (PPR) repeat-containing protein"/>
    <property type="match status" value="1"/>
</dbReference>
<dbReference type="InterPro" id="IPR032867">
    <property type="entry name" value="DYW_dom"/>
</dbReference>
<evidence type="ECO:0000313" key="8">
    <source>
        <dbReference type="Proteomes" id="UP000230069"/>
    </source>
</evidence>
<comment type="subcellular location">
    <subcellularLocation>
        <location evidence="1">Mitochondrion</location>
    </subcellularLocation>
</comment>
<proteinExistence type="predicted"/>
<dbReference type="Pfam" id="PF14432">
    <property type="entry name" value="DYW_deaminase"/>
    <property type="match status" value="1"/>
</dbReference>
<dbReference type="PANTHER" id="PTHR24015">
    <property type="entry name" value="OS07G0578800 PROTEIN-RELATED"/>
    <property type="match status" value="1"/>
</dbReference>
<organism evidence="7 8">
    <name type="scientific">Aquilegia coerulea</name>
    <name type="common">Rocky mountain columbine</name>
    <dbReference type="NCBI Taxonomy" id="218851"/>
    <lineage>
        <taxon>Eukaryota</taxon>
        <taxon>Viridiplantae</taxon>
        <taxon>Streptophyta</taxon>
        <taxon>Embryophyta</taxon>
        <taxon>Tracheophyta</taxon>
        <taxon>Spermatophyta</taxon>
        <taxon>Magnoliopsida</taxon>
        <taxon>Ranunculales</taxon>
        <taxon>Ranunculaceae</taxon>
        <taxon>Thalictroideae</taxon>
        <taxon>Aquilegia</taxon>
    </lineage>
</organism>
<dbReference type="PROSITE" id="PS51375">
    <property type="entry name" value="PPR"/>
    <property type="match status" value="4"/>
</dbReference>
<evidence type="ECO:0000256" key="4">
    <source>
        <dbReference type="ARBA" id="ARBA00023128"/>
    </source>
</evidence>
<dbReference type="InParanoid" id="A0A2G5DUC7"/>
<dbReference type="InterPro" id="IPR046848">
    <property type="entry name" value="E_motif"/>
</dbReference>
<feature type="domain" description="DYW" evidence="6">
    <location>
        <begin position="663"/>
        <end position="689"/>
    </location>
</feature>
<dbReference type="Pfam" id="PF13041">
    <property type="entry name" value="PPR_2"/>
    <property type="match status" value="1"/>
</dbReference>
<dbReference type="InterPro" id="IPR011990">
    <property type="entry name" value="TPR-like_helical_dom_sf"/>
</dbReference>
<gene>
    <name evidence="7" type="ORF">AQUCO_01400059v1</name>
</gene>